<keyword evidence="2" id="KW-0812">Transmembrane</keyword>
<protein>
    <recommendedName>
        <fullName evidence="5">YtxH-like protein</fullName>
    </recommendedName>
</protein>
<evidence type="ECO:0008006" key="5">
    <source>
        <dbReference type="Google" id="ProtNLM"/>
    </source>
</evidence>
<comment type="caution">
    <text evidence="3">The sequence shown here is derived from an EMBL/GenBank/DDBJ whole genome shotgun (WGS) entry which is preliminary data.</text>
</comment>
<feature type="region of interest" description="Disordered" evidence="1">
    <location>
        <begin position="41"/>
        <end position="70"/>
    </location>
</feature>
<dbReference type="RefSeq" id="WP_251605421.1">
    <property type="nucleotide sequence ID" value="NZ_JAMQJY010000001.1"/>
</dbReference>
<evidence type="ECO:0000313" key="4">
    <source>
        <dbReference type="Proteomes" id="UP001203665"/>
    </source>
</evidence>
<dbReference type="EMBL" id="JAMQJY010000001">
    <property type="protein sequence ID" value="MCM2675115.1"/>
    <property type="molecule type" value="Genomic_DNA"/>
</dbReference>
<accession>A0ABT0XHD4</accession>
<keyword evidence="4" id="KW-1185">Reference proteome</keyword>
<feature type="transmembrane region" description="Helical" evidence="2">
    <location>
        <begin position="6"/>
        <end position="24"/>
    </location>
</feature>
<evidence type="ECO:0000256" key="1">
    <source>
        <dbReference type="SAM" id="MobiDB-lite"/>
    </source>
</evidence>
<evidence type="ECO:0000256" key="2">
    <source>
        <dbReference type="SAM" id="Phobius"/>
    </source>
</evidence>
<gene>
    <name evidence="3" type="ORF">NDM98_06170</name>
</gene>
<keyword evidence="2" id="KW-0472">Membrane</keyword>
<organism evidence="3 4">
    <name type="scientific">Alkalicoccobacillus plakortidis</name>
    <dbReference type="NCBI Taxonomy" id="444060"/>
    <lineage>
        <taxon>Bacteria</taxon>
        <taxon>Bacillati</taxon>
        <taxon>Bacillota</taxon>
        <taxon>Bacilli</taxon>
        <taxon>Bacillales</taxon>
        <taxon>Bacillaceae</taxon>
        <taxon>Alkalicoccobacillus</taxon>
    </lineage>
</organism>
<keyword evidence="2" id="KW-1133">Transmembrane helix</keyword>
<sequence length="91" mass="10004">MGVKKWLVASAVAGAVSGAVIWLNDESRRARVSKVVKDSYHKVSDKVTSGEPKQDEQLGNPVPKSEDSKMVGEGALYSVQRYNEEQQLNNK</sequence>
<evidence type="ECO:0000313" key="3">
    <source>
        <dbReference type="EMBL" id="MCM2675115.1"/>
    </source>
</evidence>
<proteinExistence type="predicted"/>
<reference evidence="3" key="1">
    <citation type="submission" date="2022-06" db="EMBL/GenBank/DDBJ databases">
        <title>Alkalicoccobacillus porphyridii sp. nov., isolated from a marine red alga, Porphyridium purpureum and reclassification of Shouchella plakortidis and Shouchella gibsonii as Alkalicoccobacillus plakortidis comb. nov. and Alkalicoccobacillus gibsonii comb. nov.</title>
        <authorList>
            <person name="Kim K.H."/>
            <person name="Lee J.K."/>
            <person name="Han D.M."/>
            <person name="Baek J.H."/>
            <person name="Jeon C.O."/>
        </authorList>
    </citation>
    <scope>NUCLEOTIDE SEQUENCE</scope>
    <source>
        <strain evidence="3">DSM 19153</strain>
    </source>
</reference>
<name>A0ABT0XHD4_9BACI</name>
<dbReference type="Proteomes" id="UP001203665">
    <property type="component" value="Unassembled WGS sequence"/>
</dbReference>